<evidence type="ECO:0000313" key="6">
    <source>
        <dbReference type="EMBL" id="KAK0138729.1"/>
    </source>
</evidence>
<keyword evidence="1" id="KW-0479">Metal-binding</keyword>
<comment type="caution">
    <text evidence="6">The sequence shown here is derived from an EMBL/GenBank/DDBJ whole genome shotgun (WGS) entry which is preliminary data.</text>
</comment>
<reference evidence="6" key="1">
    <citation type="journal article" date="2023" name="Front. Mar. Sci.">
        <title>A new Merluccius polli reference genome to investigate the effects of global change in West African waters.</title>
        <authorList>
            <person name="Mateo J.L."/>
            <person name="Blanco-Fernandez C."/>
            <person name="Garcia-Vazquez E."/>
            <person name="Machado-Schiaffino G."/>
        </authorList>
    </citation>
    <scope>NUCLEOTIDE SEQUENCE</scope>
    <source>
        <strain evidence="6">C29</strain>
        <tissue evidence="6">Fin</tissue>
    </source>
</reference>
<keyword evidence="7" id="KW-1185">Reference proteome</keyword>
<keyword evidence="3" id="KW-0862">Zinc</keyword>
<feature type="domain" description="BED-type" evidence="5">
    <location>
        <begin position="8"/>
        <end position="67"/>
    </location>
</feature>
<proteinExistence type="predicted"/>
<dbReference type="InterPro" id="IPR036236">
    <property type="entry name" value="Znf_C2H2_sf"/>
</dbReference>
<protein>
    <recommendedName>
        <fullName evidence="5">BED-type domain-containing protein</fullName>
    </recommendedName>
</protein>
<keyword evidence="2 4" id="KW-0863">Zinc-finger</keyword>
<dbReference type="GO" id="GO:0008270">
    <property type="term" value="F:zinc ion binding"/>
    <property type="evidence" value="ECO:0007669"/>
    <property type="project" value="UniProtKB-KW"/>
</dbReference>
<sequence length="104" mass="11803">MDLIPKPNCKSNVWQYFGLIAGEGGKPLDPCNPICRLCRRIVHSKNGSTTNLRAHLRTRHRKMLATRPRGEYRSPVPVPVRFATHPSVASVFIHVLLTYGRTDR</sequence>
<evidence type="ECO:0000313" key="7">
    <source>
        <dbReference type="Proteomes" id="UP001174136"/>
    </source>
</evidence>
<dbReference type="EMBL" id="JAOPHQ010004578">
    <property type="protein sequence ID" value="KAK0138729.1"/>
    <property type="molecule type" value="Genomic_DNA"/>
</dbReference>
<accession>A0AA47MEN8</accession>
<dbReference type="Proteomes" id="UP001174136">
    <property type="component" value="Unassembled WGS sequence"/>
</dbReference>
<evidence type="ECO:0000259" key="5">
    <source>
        <dbReference type="PROSITE" id="PS50808"/>
    </source>
</evidence>
<dbReference type="Pfam" id="PF02892">
    <property type="entry name" value="zf-BED"/>
    <property type="match status" value="1"/>
</dbReference>
<dbReference type="SMART" id="SM00614">
    <property type="entry name" value="ZnF_BED"/>
    <property type="match status" value="1"/>
</dbReference>
<evidence type="ECO:0000256" key="1">
    <source>
        <dbReference type="ARBA" id="ARBA00022723"/>
    </source>
</evidence>
<gene>
    <name evidence="6" type="ORF">N1851_024738</name>
</gene>
<evidence type="ECO:0000256" key="3">
    <source>
        <dbReference type="ARBA" id="ARBA00022833"/>
    </source>
</evidence>
<dbReference type="InterPro" id="IPR003656">
    <property type="entry name" value="Znf_BED"/>
</dbReference>
<dbReference type="PROSITE" id="PS50808">
    <property type="entry name" value="ZF_BED"/>
    <property type="match status" value="1"/>
</dbReference>
<dbReference type="GO" id="GO:0003677">
    <property type="term" value="F:DNA binding"/>
    <property type="evidence" value="ECO:0007669"/>
    <property type="project" value="InterPro"/>
</dbReference>
<dbReference type="AlphaFoldDB" id="A0AA47MEN8"/>
<organism evidence="6 7">
    <name type="scientific">Merluccius polli</name>
    <name type="common">Benguela hake</name>
    <name type="synonym">Merluccius cadenati</name>
    <dbReference type="NCBI Taxonomy" id="89951"/>
    <lineage>
        <taxon>Eukaryota</taxon>
        <taxon>Metazoa</taxon>
        <taxon>Chordata</taxon>
        <taxon>Craniata</taxon>
        <taxon>Vertebrata</taxon>
        <taxon>Euteleostomi</taxon>
        <taxon>Actinopterygii</taxon>
        <taxon>Neopterygii</taxon>
        <taxon>Teleostei</taxon>
        <taxon>Neoteleostei</taxon>
        <taxon>Acanthomorphata</taxon>
        <taxon>Zeiogadaria</taxon>
        <taxon>Gadariae</taxon>
        <taxon>Gadiformes</taxon>
        <taxon>Gadoidei</taxon>
        <taxon>Merlucciidae</taxon>
        <taxon>Merluccius</taxon>
    </lineage>
</organism>
<evidence type="ECO:0000256" key="2">
    <source>
        <dbReference type="ARBA" id="ARBA00022771"/>
    </source>
</evidence>
<evidence type="ECO:0000256" key="4">
    <source>
        <dbReference type="PROSITE-ProRule" id="PRU00027"/>
    </source>
</evidence>
<dbReference type="SUPFAM" id="SSF57667">
    <property type="entry name" value="beta-beta-alpha zinc fingers"/>
    <property type="match status" value="1"/>
</dbReference>
<name>A0AA47MEN8_MERPO</name>